<accession>A0A8S3SDB0</accession>
<dbReference type="PANTHER" id="PTHR14187">
    <property type="entry name" value="ALPHA KINASE/ELONGATION FACTOR 2 KINASE"/>
    <property type="match status" value="1"/>
</dbReference>
<dbReference type="PANTHER" id="PTHR14187:SF5">
    <property type="entry name" value="HEAT SHOCK 70 KDA PROTEIN 12A"/>
    <property type="match status" value="1"/>
</dbReference>
<dbReference type="InterPro" id="IPR043129">
    <property type="entry name" value="ATPase_NBD"/>
</dbReference>
<dbReference type="Gene3D" id="3.30.420.40">
    <property type="match status" value="1"/>
</dbReference>
<comment type="caution">
    <text evidence="1">The sequence shown here is derived from an EMBL/GenBank/DDBJ whole genome shotgun (WGS) entry which is preliminary data.</text>
</comment>
<protein>
    <submittedName>
        <fullName evidence="1">Heat shock 70 kDa protein 12B</fullName>
    </submittedName>
</protein>
<gene>
    <name evidence="1" type="ORF">MEDL_32363</name>
</gene>
<keyword evidence="2" id="KW-1185">Reference proteome</keyword>
<name>A0A8S3SDB0_MYTED</name>
<evidence type="ECO:0000313" key="2">
    <source>
        <dbReference type="Proteomes" id="UP000683360"/>
    </source>
</evidence>
<dbReference type="EMBL" id="CAJPWZ010001609">
    <property type="protein sequence ID" value="CAG2218765.1"/>
    <property type="molecule type" value="Genomic_DNA"/>
</dbReference>
<evidence type="ECO:0000313" key="1">
    <source>
        <dbReference type="EMBL" id="CAG2218765.1"/>
    </source>
</evidence>
<dbReference type="OrthoDB" id="6136980at2759"/>
<keyword evidence="1" id="KW-0346">Stress response</keyword>
<dbReference type="AlphaFoldDB" id="A0A8S3SDB0"/>
<proteinExistence type="predicted"/>
<organism evidence="1 2">
    <name type="scientific">Mytilus edulis</name>
    <name type="common">Blue mussel</name>
    <dbReference type="NCBI Taxonomy" id="6550"/>
    <lineage>
        <taxon>Eukaryota</taxon>
        <taxon>Metazoa</taxon>
        <taxon>Spiralia</taxon>
        <taxon>Lophotrochozoa</taxon>
        <taxon>Mollusca</taxon>
        <taxon>Bivalvia</taxon>
        <taxon>Autobranchia</taxon>
        <taxon>Pteriomorphia</taxon>
        <taxon>Mytilida</taxon>
        <taxon>Mytiloidea</taxon>
        <taxon>Mytilidae</taxon>
        <taxon>Mytilinae</taxon>
        <taxon>Mytilus</taxon>
    </lineage>
</organism>
<dbReference type="SUPFAM" id="SSF53067">
    <property type="entry name" value="Actin-like ATPase domain"/>
    <property type="match status" value="1"/>
</dbReference>
<sequence length="371" mass="41950">MAKKGRDYLLVAAIDFGTTYSGYAFSMRNTYKTDPLKIHANQAWNAGGRQLLSLKTPTCLLLNSNKDFDSFGYEAENRYAELVMDGEQDDYYYFHRFKMSLHNNKNVKGDMVLEEITGKPVPAIDVFALSIKALVKHLMDALETRGTGVKPNDIQWVLTVPAIWADNSKQFMRKSAEKAGIQKDNLLISLEPEAASIYCQHLPTEKLSGAESGFTMSNVGTKYMIVDLGEAVYSRKIRVTYGVRYNPKFNPKVHDQRHYIEINGTPHCASAFDIIMKKDTNVKPGTTVKRSYWSFKEKDTIDFIIYTSENKSPTYTDEDRCSCIGKTTIDISDPSQIQDLEVEFMFGNTEVSLNAVETKSGNSCQLRFDLI</sequence>
<reference evidence="1" key="1">
    <citation type="submission" date="2021-03" db="EMBL/GenBank/DDBJ databases">
        <authorList>
            <person name="Bekaert M."/>
        </authorList>
    </citation>
    <scope>NUCLEOTIDE SEQUENCE</scope>
</reference>
<dbReference type="Proteomes" id="UP000683360">
    <property type="component" value="Unassembled WGS sequence"/>
</dbReference>